<name>A0A5C7G0M8_9BACT</name>
<dbReference type="Pfam" id="PF00027">
    <property type="entry name" value="cNMP_binding"/>
    <property type="match status" value="1"/>
</dbReference>
<dbReference type="Gene3D" id="2.60.120.10">
    <property type="entry name" value="Jelly Rolls"/>
    <property type="match status" value="1"/>
</dbReference>
<dbReference type="AlphaFoldDB" id="A0A5C7G0M8"/>
<dbReference type="OrthoDB" id="758145at2"/>
<reference evidence="2 3" key="1">
    <citation type="submission" date="2019-08" db="EMBL/GenBank/DDBJ databases">
        <title>Lewinella sp. strain SSH13 Genome sequencing and assembly.</title>
        <authorList>
            <person name="Kim I."/>
        </authorList>
    </citation>
    <scope>NUCLEOTIDE SEQUENCE [LARGE SCALE GENOMIC DNA]</scope>
    <source>
        <strain evidence="2 3">SSH13</strain>
    </source>
</reference>
<accession>A0A5C7G0M8</accession>
<dbReference type="EMBL" id="VOXD01000001">
    <property type="protein sequence ID" value="TXF91793.1"/>
    <property type="molecule type" value="Genomic_DNA"/>
</dbReference>
<dbReference type="SUPFAM" id="SSF51206">
    <property type="entry name" value="cAMP-binding domain-like"/>
    <property type="match status" value="1"/>
</dbReference>
<dbReference type="CDD" id="cd00038">
    <property type="entry name" value="CAP_ED"/>
    <property type="match status" value="1"/>
</dbReference>
<dbReference type="RefSeq" id="WP_147928834.1">
    <property type="nucleotide sequence ID" value="NZ_VOXD01000001.1"/>
</dbReference>
<organism evidence="2 3">
    <name type="scientific">Neolewinella aurantiaca</name>
    <dbReference type="NCBI Taxonomy" id="2602767"/>
    <lineage>
        <taxon>Bacteria</taxon>
        <taxon>Pseudomonadati</taxon>
        <taxon>Bacteroidota</taxon>
        <taxon>Saprospiria</taxon>
        <taxon>Saprospirales</taxon>
        <taxon>Lewinellaceae</taxon>
        <taxon>Neolewinella</taxon>
    </lineage>
</organism>
<sequence length="193" mass="22664">MKKDLFSLLREHVSVNQKHQESIQNHSCIKIYPKGSLLLKAPEISNCVWYLEEGILRYFSINEEGEAKTEMFLEPGDFFTDLTSFWEQISTEGFVEALTKTKVRIFERCQYESLKREIPFWNEVVNRICKRHMQDQLLLSRRLIHLNGTQGYQLMTEKYSNIVNNVPAVHLASFIGISPHSLSRIKRKQSLDR</sequence>
<evidence type="ECO:0000259" key="1">
    <source>
        <dbReference type="PROSITE" id="PS50042"/>
    </source>
</evidence>
<gene>
    <name evidence="2" type="ORF">FUA23_00995</name>
</gene>
<comment type="caution">
    <text evidence="2">The sequence shown here is derived from an EMBL/GenBank/DDBJ whole genome shotgun (WGS) entry which is preliminary data.</text>
</comment>
<evidence type="ECO:0000313" key="3">
    <source>
        <dbReference type="Proteomes" id="UP000321907"/>
    </source>
</evidence>
<protein>
    <submittedName>
        <fullName evidence="2">Crp/Fnr family transcriptional regulator</fullName>
    </submittedName>
</protein>
<dbReference type="PROSITE" id="PS50042">
    <property type="entry name" value="CNMP_BINDING_3"/>
    <property type="match status" value="1"/>
</dbReference>
<dbReference type="Proteomes" id="UP000321907">
    <property type="component" value="Unassembled WGS sequence"/>
</dbReference>
<keyword evidence="3" id="KW-1185">Reference proteome</keyword>
<evidence type="ECO:0000313" key="2">
    <source>
        <dbReference type="EMBL" id="TXF91793.1"/>
    </source>
</evidence>
<dbReference type="InterPro" id="IPR000595">
    <property type="entry name" value="cNMP-bd_dom"/>
</dbReference>
<proteinExistence type="predicted"/>
<feature type="domain" description="Cyclic nucleotide-binding" evidence="1">
    <location>
        <begin position="32"/>
        <end position="114"/>
    </location>
</feature>
<dbReference type="InterPro" id="IPR014710">
    <property type="entry name" value="RmlC-like_jellyroll"/>
</dbReference>
<dbReference type="InterPro" id="IPR018490">
    <property type="entry name" value="cNMP-bd_dom_sf"/>
</dbReference>